<dbReference type="SMART" id="SM00360">
    <property type="entry name" value="RRM"/>
    <property type="match status" value="2"/>
</dbReference>
<feature type="non-terminal residue" evidence="8">
    <location>
        <position position="387"/>
    </location>
</feature>
<keyword evidence="4" id="KW-0539">Nucleus</keyword>
<feature type="domain" description="RRM" evidence="7">
    <location>
        <begin position="145"/>
        <end position="240"/>
    </location>
</feature>
<dbReference type="InterPro" id="IPR034221">
    <property type="entry name" value="RBM34_RRM2"/>
</dbReference>
<comment type="similarity">
    <text evidence="2">Belongs to the RRM RBM34 family.</text>
</comment>
<dbReference type="SUPFAM" id="SSF54928">
    <property type="entry name" value="RNA-binding domain, RBD"/>
    <property type="match status" value="2"/>
</dbReference>
<dbReference type="CDD" id="cd12394">
    <property type="entry name" value="RRM1_RBM34"/>
    <property type="match status" value="1"/>
</dbReference>
<evidence type="ECO:0000256" key="5">
    <source>
        <dbReference type="PROSITE-ProRule" id="PRU00176"/>
    </source>
</evidence>
<feature type="non-terminal residue" evidence="8">
    <location>
        <position position="1"/>
    </location>
</feature>
<dbReference type="PANTHER" id="PTHR23236:SF25">
    <property type="entry name" value="RNA-BINDING PROTEIN 34"/>
    <property type="match status" value="1"/>
</dbReference>
<dbReference type="InterPro" id="IPR012677">
    <property type="entry name" value="Nucleotide-bd_a/b_plait_sf"/>
</dbReference>
<evidence type="ECO:0000256" key="3">
    <source>
        <dbReference type="ARBA" id="ARBA00022884"/>
    </source>
</evidence>
<feature type="compositionally biased region" description="Basic and acidic residues" evidence="6">
    <location>
        <begin position="75"/>
        <end position="90"/>
    </location>
</feature>
<reference evidence="8 9" key="1">
    <citation type="submission" date="2019-09" db="EMBL/GenBank/DDBJ databases">
        <title>Bird 10,000 Genomes (B10K) Project - Family phase.</title>
        <authorList>
            <person name="Zhang G."/>
        </authorList>
    </citation>
    <scope>NUCLEOTIDE SEQUENCE [LARGE SCALE GENOMIC DNA]</scope>
    <source>
        <strain evidence="8">B10K-DU-001-06</strain>
        <tissue evidence="8">Muscle</tissue>
    </source>
</reference>
<evidence type="ECO:0000259" key="7">
    <source>
        <dbReference type="PROSITE" id="PS50102"/>
    </source>
</evidence>
<dbReference type="Pfam" id="PF00076">
    <property type="entry name" value="RRM_1"/>
    <property type="match status" value="2"/>
</dbReference>
<dbReference type="AlphaFoldDB" id="A0A7K8YX56"/>
<feature type="compositionally biased region" description="Polar residues" evidence="6">
    <location>
        <begin position="120"/>
        <end position="131"/>
    </location>
</feature>
<dbReference type="InterPro" id="IPR000504">
    <property type="entry name" value="RRM_dom"/>
</dbReference>
<feature type="region of interest" description="Disordered" evidence="6">
    <location>
        <begin position="321"/>
        <end position="387"/>
    </location>
</feature>
<name>A0A7K8YX56_9PASS</name>
<evidence type="ECO:0000256" key="2">
    <source>
        <dbReference type="ARBA" id="ARBA00007077"/>
    </source>
</evidence>
<evidence type="ECO:0000256" key="1">
    <source>
        <dbReference type="ARBA" id="ARBA00004604"/>
    </source>
</evidence>
<accession>A0A7K8YX56</accession>
<evidence type="ECO:0000313" key="9">
    <source>
        <dbReference type="Proteomes" id="UP000558958"/>
    </source>
</evidence>
<gene>
    <name evidence="8" type="primary">Rbm34</name>
    <name evidence="8" type="ORF">SAKLUC_R03936</name>
</gene>
<feature type="compositionally biased region" description="Low complexity" evidence="6">
    <location>
        <begin position="28"/>
        <end position="39"/>
    </location>
</feature>
<comment type="caution">
    <text evidence="8">The sequence shown here is derived from an EMBL/GenBank/DDBJ whole genome shotgun (WGS) entry which is preliminary data.</text>
</comment>
<dbReference type="InterPro" id="IPR035979">
    <property type="entry name" value="RBD_domain_sf"/>
</dbReference>
<keyword evidence="3 5" id="KW-0694">RNA-binding</keyword>
<dbReference type="GO" id="GO:0003723">
    <property type="term" value="F:RNA binding"/>
    <property type="evidence" value="ECO:0007669"/>
    <property type="project" value="UniProtKB-UniRule"/>
</dbReference>
<evidence type="ECO:0000256" key="6">
    <source>
        <dbReference type="SAM" id="MobiDB-lite"/>
    </source>
</evidence>
<feature type="compositionally biased region" description="Basic residues" evidence="6">
    <location>
        <begin position="321"/>
        <end position="330"/>
    </location>
</feature>
<dbReference type="PROSITE" id="PS50102">
    <property type="entry name" value="RRM"/>
    <property type="match status" value="2"/>
</dbReference>
<dbReference type="FunFam" id="3.30.70.330:FF:000511">
    <property type="entry name" value="RNA binding motif protein 34"/>
    <property type="match status" value="1"/>
</dbReference>
<comment type="subcellular location">
    <subcellularLocation>
        <location evidence="1">Nucleus</location>
        <location evidence="1">Nucleolus</location>
    </subcellularLocation>
</comment>
<proteinExistence type="inferred from homology"/>
<feature type="domain" description="RRM" evidence="7">
    <location>
        <begin position="248"/>
        <end position="325"/>
    </location>
</feature>
<feature type="compositionally biased region" description="Basic residues" evidence="6">
    <location>
        <begin position="368"/>
        <end position="387"/>
    </location>
</feature>
<dbReference type="Gene3D" id="3.30.70.330">
    <property type="match status" value="2"/>
</dbReference>
<dbReference type="EMBL" id="VWZD01008618">
    <property type="protein sequence ID" value="NXG07583.1"/>
    <property type="molecule type" value="Genomic_DNA"/>
</dbReference>
<keyword evidence="9" id="KW-1185">Reference proteome</keyword>
<dbReference type="Proteomes" id="UP000558958">
    <property type="component" value="Unassembled WGS sequence"/>
</dbReference>
<evidence type="ECO:0000256" key="4">
    <source>
        <dbReference type="ARBA" id="ARBA00023242"/>
    </source>
</evidence>
<feature type="region of interest" description="Disordered" evidence="6">
    <location>
        <begin position="1"/>
        <end position="137"/>
    </location>
</feature>
<protein>
    <submittedName>
        <fullName evidence="8">RBM34 protein</fullName>
    </submittedName>
</protein>
<dbReference type="CDD" id="cd12395">
    <property type="entry name" value="RRM2_RBM34"/>
    <property type="match status" value="1"/>
</dbReference>
<sequence length="387" mass="42683">EYVVGQVSGSLGAGAAPPAPLGRLFSGAAAPPVLLPVPAENKKRKRAEEVEKVSEDRSAPVVQEPVVKAKKARKKEPSKAEKKLADRENALEQADEEENQKLFQNKTKQKKKASQEITKKVNSATGTTAKQQNRKKVADEAVDRRTVFVGNLPVTCTVQVLKSLFKKYGQIQSLRFRSLIPAEDTISKKVAAIKHKMHPNAKFINAYVVFKEECDAQNALKENGTEIATGFHIRVDMASKTSSHDNKRSVFLGNLPYDIVDDAVREHFLVCGEVVGVRVVRDSKTGLGKGFGYVLFENTDAVHLALKLNNSVLMGRKIRVQRIGQKKKAPQKTPDQPRAPKGRVDTTTKKKSYSNDSFVGEKATPLKKSTKPKRLKTIPKNKAGKNK</sequence>
<dbReference type="PANTHER" id="PTHR23236">
    <property type="entry name" value="EUKARYOTIC TRANSLATION INITIATION FACTOR 4B/4H"/>
    <property type="match status" value="1"/>
</dbReference>
<feature type="compositionally biased region" description="Basic and acidic residues" evidence="6">
    <location>
        <begin position="46"/>
        <end position="58"/>
    </location>
</feature>
<evidence type="ECO:0000313" key="8">
    <source>
        <dbReference type="EMBL" id="NXG07583.1"/>
    </source>
</evidence>
<organism evidence="8 9">
    <name type="scientific">Sakesphorus luctuosus</name>
    <dbReference type="NCBI Taxonomy" id="419690"/>
    <lineage>
        <taxon>Eukaryota</taxon>
        <taxon>Metazoa</taxon>
        <taxon>Chordata</taxon>
        <taxon>Craniata</taxon>
        <taxon>Vertebrata</taxon>
        <taxon>Euteleostomi</taxon>
        <taxon>Archelosauria</taxon>
        <taxon>Archosauria</taxon>
        <taxon>Dinosauria</taxon>
        <taxon>Saurischia</taxon>
        <taxon>Theropoda</taxon>
        <taxon>Coelurosauria</taxon>
        <taxon>Aves</taxon>
        <taxon>Neognathae</taxon>
        <taxon>Neoaves</taxon>
        <taxon>Telluraves</taxon>
        <taxon>Australaves</taxon>
        <taxon>Passeriformes</taxon>
        <taxon>Thamnophilidae</taxon>
        <taxon>Sakesphorus</taxon>
    </lineage>
</organism>